<dbReference type="PROSITE" id="PS51257">
    <property type="entry name" value="PROKAR_LIPOPROTEIN"/>
    <property type="match status" value="1"/>
</dbReference>
<feature type="chain" id="PRO_5045974239" description="Lipoprotein" evidence="1">
    <location>
        <begin position="20"/>
        <end position="62"/>
    </location>
</feature>
<feature type="signal peptide" evidence="1">
    <location>
        <begin position="1"/>
        <end position="19"/>
    </location>
</feature>
<protein>
    <recommendedName>
        <fullName evidence="4">Lipoprotein</fullName>
    </recommendedName>
</protein>
<sequence length="62" mass="6887">MVRLLLALVVLLLAGCASSPGRPVMEWQHLQSETSSGPGDAWIDAHPTDNRMRCFPFYCANR</sequence>
<evidence type="ECO:0008006" key="4">
    <source>
        <dbReference type="Google" id="ProtNLM"/>
    </source>
</evidence>
<keyword evidence="3" id="KW-1185">Reference proteome</keyword>
<evidence type="ECO:0000313" key="2">
    <source>
        <dbReference type="EMBL" id="SMH64413.1"/>
    </source>
</evidence>
<name>A0ABY1MLD9_9PROT</name>
<keyword evidence="1" id="KW-0732">Signal</keyword>
<gene>
    <name evidence="2" type="ORF">AFERRI_10446</name>
</gene>
<evidence type="ECO:0000313" key="3">
    <source>
        <dbReference type="Proteomes" id="UP000193925"/>
    </source>
</evidence>
<evidence type="ECO:0000256" key="1">
    <source>
        <dbReference type="SAM" id="SignalP"/>
    </source>
</evidence>
<reference evidence="2 3" key="1">
    <citation type="submission" date="2017-03" db="EMBL/GenBank/DDBJ databases">
        <authorList>
            <person name="Regsiter A."/>
            <person name="William W."/>
        </authorList>
    </citation>
    <scope>NUCLEOTIDE SEQUENCE [LARGE SCALE GENOMIC DNA]</scope>
    <source>
        <strain evidence="2">PRJEB5721</strain>
    </source>
</reference>
<accession>A0ABY1MLD9</accession>
<dbReference type="EMBL" id="LT841305">
    <property type="protein sequence ID" value="SMH64413.1"/>
    <property type="molecule type" value="Genomic_DNA"/>
</dbReference>
<dbReference type="Proteomes" id="UP000193925">
    <property type="component" value="Chromosome AFERRI"/>
</dbReference>
<organism evidence="2 3">
    <name type="scientific">Acidithiobacillus ferrivorans</name>
    <dbReference type="NCBI Taxonomy" id="160808"/>
    <lineage>
        <taxon>Bacteria</taxon>
        <taxon>Pseudomonadati</taxon>
        <taxon>Pseudomonadota</taxon>
        <taxon>Acidithiobacillia</taxon>
        <taxon>Acidithiobacillales</taxon>
        <taxon>Acidithiobacillaceae</taxon>
        <taxon>Acidithiobacillus</taxon>
    </lineage>
</organism>
<proteinExistence type="predicted"/>